<evidence type="ECO:0000256" key="1">
    <source>
        <dbReference type="ARBA" id="ARBA00004127"/>
    </source>
</evidence>
<dbReference type="Pfam" id="PF04750">
    <property type="entry name" value="Far-17a_AIG1"/>
    <property type="match status" value="1"/>
</dbReference>
<keyword evidence="2" id="KW-0812">Transmembrane</keyword>
<keyword evidence="4" id="KW-0472">Membrane</keyword>
<name>A0A0L6VDL3_9BASI</name>
<dbReference type="AlphaFoldDB" id="A0A0L6VDL3"/>
<sequence length="235" mass="26482">MADTKVQNSILVTSYRIVGLGLLLNGFRLTYNSGPHVPIRRSRRSSEFSHHVGVMSPLRQGFRPMMFILLTCSRISLALRNVSRLSLAIALPLESVVTTLYWPIILLVPEMMIDPHQGQITIPLNVDLAVHLYPALLLWTEYFLFSDRFSNPSNGKIRLAEGIQLRPLTLNVLIAGAYVSRVEFVCSLNSNIPFPYPFLNNHGFAVRLPIYMASAALSYTFSSLAECLHDYFVRV</sequence>
<proteinExistence type="predicted"/>
<evidence type="ECO:0000313" key="6">
    <source>
        <dbReference type="Proteomes" id="UP000037035"/>
    </source>
</evidence>
<dbReference type="VEuPathDB" id="FungiDB:VP01_1851g4"/>
<evidence type="ECO:0000256" key="4">
    <source>
        <dbReference type="ARBA" id="ARBA00023136"/>
    </source>
</evidence>
<dbReference type="PANTHER" id="PTHR10989">
    <property type="entry name" value="ANDROGEN-INDUCED PROTEIN 1-RELATED"/>
    <property type="match status" value="1"/>
</dbReference>
<comment type="subcellular location">
    <subcellularLocation>
        <location evidence="1">Endomembrane system</location>
        <topology evidence="1">Multi-pass membrane protein</topology>
    </subcellularLocation>
</comment>
<evidence type="ECO:0000256" key="3">
    <source>
        <dbReference type="ARBA" id="ARBA00022989"/>
    </source>
</evidence>
<organism evidence="5 6">
    <name type="scientific">Puccinia sorghi</name>
    <dbReference type="NCBI Taxonomy" id="27349"/>
    <lineage>
        <taxon>Eukaryota</taxon>
        <taxon>Fungi</taxon>
        <taxon>Dikarya</taxon>
        <taxon>Basidiomycota</taxon>
        <taxon>Pucciniomycotina</taxon>
        <taxon>Pucciniomycetes</taxon>
        <taxon>Pucciniales</taxon>
        <taxon>Pucciniaceae</taxon>
        <taxon>Puccinia</taxon>
    </lineage>
</organism>
<dbReference type="OrthoDB" id="2499708at2759"/>
<evidence type="ECO:0000256" key="2">
    <source>
        <dbReference type="ARBA" id="ARBA00022692"/>
    </source>
</evidence>
<protein>
    <submittedName>
        <fullName evidence="5">Uncharacterized protein</fullName>
    </submittedName>
</protein>
<gene>
    <name evidence="5" type="ORF">VP01_1851g4</name>
</gene>
<dbReference type="GO" id="GO:0012505">
    <property type="term" value="C:endomembrane system"/>
    <property type="evidence" value="ECO:0007669"/>
    <property type="project" value="UniProtKB-SubCell"/>
</dbReference>
<reference evidence="5 6" key="1">
    <citation type="submission" date="2015-08" db="EMBL/GenBank/DDBJ databases">
        <title>Next Generation Sequencing and Analysis of the Genome of Puccinia sorghi L Schw, the Causal Agent of Maize Common Rust.</title>
        <authorList>
            <person name="Rochi L."/>
            <person name="Burguener G."/>
            <person name="Darino M."/>
            <person name="Turjanski A."/>
            <person name="Kreff E."/>
            <person name="Dieguez M.J."/>
            <person name="Sacco F."/>
        </authorList>
    </citation>
    <scope>NUCLEOTIDE SEQUENCE [LARGE SCALE GENOMIC DNA]</scope>
    <source>
        <strain evidence="5 6">RO10H11247</strain>
    </source>
</reference>
<dbReference type="Proteomes" id="UP000037035">
    <property type="component" value="Unassembled WGS sequence"/>
</dbReference>
<comment type="caution">
    <text evidence="5">The sequence shown here is derived from an EMBL/GenBank/DDBJ whole genome shotgun (WGS) entry which is preliminary data.</text>
</comment>
<dbReference type="GO" id="GO:0016020">
    <property type="term" value="C:membrane"/>
    <property type="evidence" value="ECO:0007669"/>
    <property type="project" value="InterPro"/>
</dbReference>
<keyword evidence="3" id="KW-1133">Transmembrane helix</keyword>
<evidence type="ECO:0000313" key="5">
    <source>
        <dbReference type="EMBL" id="KNZ58836.1"/>
    </source>
</evidence>
<accession>A0A0L6VDL3</accession>
<dbReference type="InterPro" id="IPR006838">
    <property type="entry name" value="ADTRP_AIG1"/>
</dbReference>
<keyword evidence="6" id="KW-1185">Reference proteome</keyword>
<dbReference type="EMBL" id="LAVV01006672">
    <property type="protein sequence ID" value="KNZ58836.1"/>
    <property type="molecule type" value="Genomic_DNA"/>
</dbReference>
<dbReference type="PANTHER" id="PTHR10989:SF16">
    <property type="entry name" value="AT02829P-RELATED"/>
    <property type="match status" value="1"/>
</dbReference>